<dbReference type="RefSeq" id="WP_201429848.1">
    <property type="nucleotide sequence ID" value="NZ_JAEQBW010000001.1"/>
</dbReference>
<reference evidence="1" key="1">
    <citation type="submission" date="2021-01" db="EMBL/GenBank/DDBJ databases">
        <title>Marivirga aurantiaca sp. nov., isolated from intertidal surface sediments.</title>
        <authorList>
            <person name="Zhang M."/>
        </authorList>
    </citation>
    <scope>NUCLEOTIDE SEQUENCE</scope>
    <source>
        <strain evidence="1">S37H4</strain>
    </source>
</reference>
<evidence type="ECO:0000313" key="1">
    <source>
        <dbReference type="EMBL" id="MBK6264175.1"/>
    </source>
</evidence>
<proteinExistence type="predicted"/>
<protein>
    <submittedName>
        <fullName evidence="1">Uncharacterized protein</fullName>
    </submittedName>
</protein>
<keyword evidence="2" id="KW-1185">Reference proteome</keyword>
<dbReference type="AlphaFoldDB" id="A0A935C654"/>
<comment type="caution">
    <text evidence="1">The sequence shown here is derived from an EMBL/GenBank/DDBJ whole genome shotgun (WGS) entry which is preliminary data.</text>
</comment>
<name>A0A935C654_9BACT</name>
<sequence>MRTNPRSIRVAHQNVLVVLLVVFITLFGLSLKLQAQSPVLGNDFEKVSNSMKVQMNNLDFDVLIPKVNKSELSALTEANYTQLVYVTDENPGFYMFSHNQWKKQNVRNVLAVIELNMQMGEPSTSDMIIETTTEGNSKQLLDYNSHIHQLYNGFSFEEGSNQMTISIN</sequence>
<evidence type="ECO:0000313" key="2">
    <source>
        <dbReference type="Proteomes" id="UP000611723"/>
    </source>
</evidence>
<accession>A0A935C654</accession>
<gene>
    <name evidence="1" type="ORF">JKA74_03930</name>
</gene>
<organism evidence="1 2">
    <name type="scientific">Marivirga aurantiaca</name>
    <dbReference type="NCBI Taxonomy" id="2802615"/>
    <lineage>
        <taxon>Bacteria</taxon>
        <taxon>Pseudomonadati</taxon>
        <taxon>Bacteroidota</taxon>
        <taxon>Cytophagia</taxon>
        <taxon>Cytophagales</taxon>
        <taxon>Marivirgaceae</taxon>
        <taxon>Marivirga</taxon>
    </lineage>
</organism>
<dbReference type="EMBL" id="JAEQBW010000001">
    <property type="protein sequence ID" value="MBK6264175.1"/>
    <property type="molecule type" value="Genomic_DNA"/>
</dbReference>
<dbReference type="Proteomes" id="UP000611723">
    <property type="component" value="Unassembled WGS sequence"/>
</dbReference>